<organism evidence="15 16">
    <name type="scientific">Methanolobus tindarius DSM 2278</name>
    <dbReference type="NCBI Taxonomy" id="1090322"/>
    <lineage>
        <taxon>Archaea</taxon>
        <taxon>Methanobacteriati</taxon>
        <taxon>Methanobacteriota</taxon>
        <taxon>Stenosarchaea group</taxon>
        <taxon>Methanomicrobia</taxon>
        <taxon>Methanosarcinales</taxon>
        <taxon>Methanosarcinaceae</taxon>
        <taxon>Methanolobus</taxon>
    </lineage>
</organism>
<dbReference type="RefSeq" id="WP_023846423.1">
    <property type="nucleotide sequence ID" value="NZ_AZAJ01000001.1"/>
</dbReference>
<dbReference type="SMART" id="SM00387">
    <property type="entry name" value="HATPase_c"/>
    <property type="match status" value="1"/>
</dbReference>
<keyword evidence="7" id="KW-0418">Kinase</keyword>
<dbReference type="CDD" id="cd16922">
    <property type="entry name" value="HATPase_EvgS-ArcB-TorS-like"/>
    <property type="match status" value="1"/>
</dbReference>
<dbReference type="InterPro" id="IPR036097">
    <property type="entry name" value="HisK_dim/P_sf"/>
</dbReference>
<dbReference type="GO" id="GO:0009927">
    <property type="term" value="F:histidine phosphotransfer kinase activity"/>
    <property type="evidence" value="ECO:0007669"/>
    <property type="project" value="TreeGrafter"/>
</dbReference>
<dbReference type="CDD" id="cd00130">
    <property type="entry name" value="PAS"/>
    <property type="match status" value="2"/>
</dbReference>
<dbReference type="SMART" id="SM00388">
    <property type="entry name" value="HisKA"/>
    <property type="match status" value="1"/>
</dbReference>
<dbReference type="Pfam" id="PF13426">
    <property type="entry name" value="PAS_9"/>
    <property type="match status" value="1"/>
</dbReference>
<dbReference type="InterPro" id="IPR005467">
    <property type="entry name" value="His_kinase_dom"/>
</dbReference>
<dbReference type="InterPro" id="IPR000700">
    <property type="entry name" value="PAS-assoc_C"/>
</dbReference>
<dbReference type="Gene3D" id="1.10.287.130">
    <property type="match status" value="1"/>
</dbReference>
<dbReference type="PANTHER" id="PTHR43047">
    <property type="entry name" value="TWO-COMPONENT HISTIDINE PROTEIN KINASE"/>
    <property type="match status" value="1"/>
</dbReference>
<evidence type="ECO:0000256" key="4">
    <source>
        <dbReference type="ARBA" id="ARBA00022553"/>
    </source>
</evidence>
<dbReference type="AlphaFoldDB" id="W9E0Z1"/>
<dbReference type="Proteomes" id="UP000019483">
    <property type="component" value="Unassembled WGS sequence"/>
</dbReference>
<dbReference type="InterPro" id="IPR003594">
    <property type="entry name" value="HATPase_dom"/>
</dbReference>
<dbReference type="InterPro" id="IPR003661">
    <property type="entry name" value="HisK_dim/P_dom"/>
</dbReference>
<keyword evidence="11" id="KW-0131">Cell cycle</keyword>
<feature type="domain" description="PAC" evidence="14">
    <location>
        <begin position="212"/>
        <end position="265"/>
    </location>
</feature>
<keyword evidence="9" id="KW-0902">Two-component regulatory system</keyword>
<dbReference type="Pfam" id="PF02518">
    <property type="entry name" value="HATPase_c"/>
    <property type="match status" value="1"/>
</dbReference>
<keyword evidence="10" id="KW-0472">Membrane</keyword>
<evidence type="ECO:0000259" key="14">
    <source>
        <dbReference type="PROSITE" id="PS50113"/>
    </source>
</evidence>
<dbReference type="Pfam" id="PF00512">
    <property type="entry name" value="HisKA"/>
    <property type="match status" value="1"/>
</dbReference>
<dbReference type="SUPFAM" id="SSF55874">
    <property type="entry name" value="ATPase domain of HSP90 chaperone/DNA topoisomerase II/histidine kinase"/>
    <property type="match status" value="1"/>
</dbReference>
<comment type="subcellular location">
    <subcellularLocation>
        <location evidence="2">Membrane</location>
    </subcellularLocation>
</comment>
<dbReference type="InterPro" id="IPR004358">
    <property type="entry name" value="Sig_transdc_His_kin-like_C"/>
</dbReference>
<keyword evidence="5" id="KW-0808">Transferase</keyword>
<dbReference type="GO" id="GO:0005886">
    <property type="term" value="C:plasma membrane"/>
    <property type="evidence" value="ECO:0007669"/>
    <property type="project" value="TreeGrafter"/>
</dbReference>
<keyword evidence="16" id="KW-1185">Reference proteome</keyword>
<dbReference type="GO" id="GO:0000155">
    <property type="term" value="F:phosphorelay sensor kinase activity"/>
    <property type="evidence" value="ECO:0007669"/>
    <property type="project" value="InterPro"/>
</dbReference>
<evidence type="ECO:0000256" key="1">
    <source>
        <dbReference type="ARBA" id="ARBA00000085"/>
    </source>
</evidence>
<evidence type="ECO:0000256" key="6">
    <source>
        <dbReference type="ARBA" id="ARBA00022741"/>
    </source>
</evidence>
<dbReference type="NCBIfam" id="TIGR00229">
    <property type="entry name" value="sensory_box"/>
    <property type="match status" value="2"/>
</dbReference>
<dbReference type="PROSITE" id="PS50109">
    <property type="entry name" value="HIS_KIN"/>
    <property type="match status" value="1"/>
</dbReference>
<dbReference type="FunFam" id="3.30.565.10:FF:000010">
    <property type="entry name" value="Sensor histidine kinase RcsC"/>
    <property type="match status" value="1"/>
</dbReference>
<name>W9E0Z1_METTI</name>
<keyword evidence="6" id="KW-0547">Nucleotide-binding</keyword>
<evidence type="ECO:0000313" key="16">
    <source>
        <dbReference type="Proteomes" id="UP000019483"/>
    </source>
</evidence>
<feature type="domain" description="PAS" evidence="13">
    <location>
        <begin position="139"/>
        <end position="209"/>
    </location>
</feature>
<evidence type="ECO:0000256" key="9">
    <source>
        <dbReference type="ARBA" id="ARBA00023012"/>
    </source>
</evidence>
<dbReference type="InterPro" id="IPR036890">
    <property type="entry name" value="HATPase_C_sf"/>
</dbReference>
<dbReference type="InterPro" id="IPR013656">
    <property type="entry name" value="PAS_4"/>
</dbReference>
<dbReference type="InterPro" id="IPR001610">
    <property type="entry name" value="PAC"/>
</dbReference>
<dbReference type="EC" id="2.7.13.3" evidence="3"/>
<dbReference type="PANTHER" id="PTHR43047:SF72">
    <property type="entry name" value="OSMOSENSING HISTIDINE PROTEIN KINASE SLN1"/>
    <property type="match status" value="1"/>
</dbReference>
<evidence type="ECO:0000256" key="11">
    <source>
        <dbReference type="ARBA" id="ARBA00023306"/>
    </source>
</evidence>
<dbReference type="OrthoDB" id="342253at2157"/>
<dbReference type="SMART" id="SM00086">
    <property type="entry name" value="PAC"/>
    <property type="match status" value="2"/>
</dbReference>
<evidence type="ECO:0000313" key="15">
    <source>
        <dbReference type="EMBL" id="ETA69291.1"/>
    </source>
</evidence>
<protein>
    <recommendedName>
        <fullName evidence="3">histidine kinase</fullName>
        <ecNumber evidence="3">2.7.13.3</ecNumber>
    </recommendedName>
</protein>
<evidence type="ECO:0000256" key="7">
    <source>
        <dbReference type="ARBA" id="ARBA00022777"/>
    </source>
</evidence>
<accession>W9E0Z1</accession>
<dbReference type="InterPro" id="IPR000014">
    <property type="entry name" value="PAS"/>
</dbReference>
<dbReference type="SMART" id="SM00091">
    <property type="entry name" value="PAS"/>
    <property type="match status" value="2"/>
</dbReference>
<evidence type="ECO:0000259" key="12">
    <source>
        <dbReference type="PROSITE" id="PS50109"/>
    </source>
</evidence>
<dbReference type="Gene3D" id="3.30.450.20">
    <property type="entry name" value="PAS domain"/>
    <property type="match status" value="2"/>
</dbReference>
<comment type="caution">
    <text evidence="15">The sequence shown here is derived from an EMBL/GenBank/DDBJ whole genome shotgun (WGS) entry which is preliminary data.</text>
</comment>
<evidence type="ECO:0000256" key="8">
    <source>
        <dbReference type="ARBA" id="ARBA00022840"/>
    </source>
</evidence>
<evidence type="ECO:0000256" key="5">
    <source>
        <dbReference type="ARBA" id="ARBA00022679"/>
    </source>
</evidence>
<gene>
    <name evidence="15" type="ORF">MettiDRAFT_2787</name>
</gene>
<dbReference type="PROSITE" id="PS50112">
    <property type="entry name" value="PAS"/>
    <property type="match status" value="1"/>
</dbReference>
<dbReference type="EMBL" id="AZAJ01000001">
    <property type="protein sequence ID" value="ETA69291.1"/>
    <property type="molecule type" value="Genomic_DNA"/>
</dbReference>
<dbReference type="CDD" id="cd00082">
    <property type="entry name" value="HisKA"/>
    <property type="match status" value="1"/>
</dbReference>
<dbReference type="SUPFAM" id="SSF47384">
    <property type="entry name" value="Homodimeric domain of signal transducing histidine kinase"/>
    <property type="match status" value="1"/>
</dbReference>
<evidence type="ECO:0000256" key="10">
    <source>
        <dbReference type="ARBA" id="ARBA00023136"/>
    </source>
</evidence>
<dbReference type="Pfam" id="PF08448">
    <property type="entry name" value="PAS_4"/>
    <property type="match status" value="1"/>
</dbReference>
<evidence type="ECO:0000256" key="2">
    <source>
        <dbReference type="ARBA" id="ARBA00004370"/>
    </source>
</evidence>
<dbReference type="GO" id="GO:0005524">
    <property type="term" value="F:ATP binding"/>
    <property type="evidence" value="ECO:0007669"/>
    <property type="project" value="UniProtKB-KW"/>
</dbReference>
<reference evidence="15 16" key="1">
    <citation type="submission" date="2013-08" db="EMBL/GenBank/DDBJ databases">
        <authorList>
            <consortium name="DOE Joint Genome Institute"/>
            <person name="Eisen J."/>
            <person name="Huntemann M."/>
            <person name="Han J."/>
            <person name="Chen A."/>
            <person name="Kyrpides N."/>
            <person name="Mavromatis K."/>
            <person name="Markowitz V."/>
            <person name="Palaniappan K."/>
            <person name="Ivanova N."/>
            <person name="Schaumberg A."/>
            <person name="Pati A."/>
            <person name="Liolios K."/>
            <person name="Nordberg H.P."/>
            <person name="Cantor M.N."/>
            <person name="Hua S.X."/>
            <person name="Woyke T."/>
        </authorList>
    </citation>
    <scope>NUCLEOTIDE SEQUENCE [LARGE SCALE GENOMIC DNA]</scope>
    <source>
        <strain evidence="15 16">DSM 2278</strain>
    </source>
</reference>
<keyword evidence="8" id="KW-0067">ATP-binding</keyword>
<evidence type="ECO:0000259" key="13">
    <source>
        <dbReference type="PROSITE" id="PS50112"/>
    </source>
</evidence>
<dbReference type="Gene3D" id="3.30.565.10">
    <property type="entry name" value="Histidine kinase-like ATPase, C-terminal domain"/>
    <property type="match status" value="1"/>
</dbReference>
<dbReference type="FunFam" id="1.10.287.130:FF:000038">
    <property type="entry name" value="Sensory transduction histidine kinase"/>
    <property type="match status" value="1"/>
</dbReference>
<feature type="domain" description="Histidine kinase" evidence="12">
    <location>
        <begin position="283"/>
        <end position="502"/>
    </location>
</feature>
<evidence type="ECO:0000256" key="3">
    <source>
        <dbReference type="ARBA" id="ARBA00012438"/>
    </source>
</evidence>
<proteinExistence type="predicted"/>
<keyword evidence="4" id="KW-0597">Phosphoprotein</keyword>
<dbReference type="PRINTS" id="PR00344">
    <property type="entry name" value="BCTRLSENSOR"/>
</dbReference>
<sequence>MRDKETSKISEIQNNEELYKAFFVDSPISILIHDKETGEIIDANPTTLKMYGFSTLDELKANEFWMEPPYSFNEALDLIHKAATEGPQEFEWLNIKANGDLFWENIRLSKVKINGIERVMATTIDITELKSANSALMTSESQLRTLVDTIPDLIWLKDTEGFFLACNTKFERLYGSRESEIVGKSDYDFVDKEKADYFFKKDKEAIEAGGPVIFEEKVIYAYDGQEEYLETIKSPMYDTNGKLIGVLGVSRDITERKNSEDILLQAKLDAEAANQTKSEFLANMSHELRTPLNSIFGFSQMLNERVQGELNDKQASYVSNIMQSSKHLIDLINDILDLSKVEAGKMKLEREIFNIDEMIDETISSMKPLAKKKNIDLVEDIRIVNSEIHADRKKIKDILYNLLSNAIKFTPENGRVSIKVNYDSETLDIDVSDTGIGISEKDQEKLFEPFRQVNSFLTREFEGTGLGLAIVKRYVEIHGGTLSLKSKPGKGSTFSFSIPIGTEND</sequence>
<dbReference type="STRING" id="1090322.MettiDRAFT_2787"/>
<dbReference type="PROSITE" id="PS50113">
    <property type="entry name" value="PAC"/>
    <property type="match status" value="1"/>
</dbReference>
<dbReference type="SUPFAM" id="SSF55785">
    <property type="entry name" value="PYP-like sensor domain (PAS domain)"/>
    <property type="match status" value="2"/>
</dbReference>
<dbReference type="InterPro" id="IPR035965">
    <property type="entry name" value="PAS-like_dom_sf"/>
</dbReference>
<comment type="catalytic activity">
    <reaction evidence="1">
        <text>ATP + protein L-histidine = ADP + protein N-phospho-L-histidine.</text>
        <dbReference type="EC" id="2.7.13.3"/>
    </reaction>
</comment>